<proteinExistence type="predicted"/>
<dbReference type="STRING" id="364199.SAMN04489858_12052"/>
<sequence length="69" mass="7684">MKADKFEVTVDFEDEIKLFQRMDDVLASIEQRLDRIQGMEHGGIKIFIAGSLANVEISPSGNVNGDQSE</sequence>
<reference evidence="1 2" key="1">
    <citation type="submission" date="2016-10" db="EMBL/GenBank/DDBJ databases">
        <authorList>
            <person name="de Groot N.N."/>
        </authorList>
    </citation>
    <scope>NUCLEOTIDE SEQUENCE [LARGE SCALE GENOMIC DNA]</scope>
    <source>
        <strain evidence="1 2">DSM 17862</strain>
    </source>
</reference>
<gene>
    <name evidence="1" type="ORF">SAMN04489858_12052</name>
</gene>
<keyword evidence="2" id="KW-1185">Reference proteome</keyword>
<dbReference type="Proteomes" id="UP000199180">
    <property type="component" value="Unassembled WGS sequence"/>
</dbReference>
<protein>
    <submittedName>
        <fullName evidence="1">Uncharacterized protein</fullName>
    </submittedName>
</protein>
<dbReference type="RefSeq" id="WP_139206568.1">
    <property type="nucleotide sequence ID" value="NZ_FOHO01000020.1"/>
</dbReference>
<organism evidence="1 2">
    <name type="scientific">Paracoccus homiensis</name>
    <dbReference type="NCBI Taxonomy" id="364199"/>
    <lineage>
        <taxon>Bacteria</taxon>
        <taxon>Pseudomonadati</taxon>
        <taxon>Pseudomonadota</taxon>
        <taxon>Alphaproteobacteria</taxon>
        <taxon>Rhodobacterales</taxon>
        <taxon>Paracoccaceae</taxon>
        <taxon>Paracoccus</taxon>
    </lineage>
</organism>
<dbReference type="EMBL" id="FOHO01000020">
    <property type="protein sequence ID" value="SEU03078.1"/>
    <property type="molecule type" value="Genomic_DNA"/>
</dbReference>
<evidence type="ECO:0000313" key="1">
    <source>
        <dbReference type="EMBL" id="SEU03078.1"/>
    </source>
</evidence>
<dbReference type="AlphaFoldDB" id="A0A1I0J098"/>
<evidence type="ECO:0000313" key="2">
    <source>
        <dbReference type="Proteomes" id="UP000199180"/>
    </source>
</evidence>
<accession>A0A1I0J098</accession>
<name>A0A1I0J098_9RHOB</name>